<name>A0A0C2D356_9BACT</name>
<organism evidence="3 4">
    <name type="scientific">Enhygromyxa salina</name>
    <dbReference type="NCBI Taxonomy" id="215803"/>
    <lineage>
        <taxon>Bacteria</taxon>
        <taxon>Pseudomonadati</taxon>
        <taxon>Myxococcota</taxon>
        <taxon>Polyangia</taxon>
        <taxon>Nannocystales</taxon>
        <taxon>Nannocystaceae</taxon>
        <taxon>Enhygromyxa</taxon>
    </lineage>
</organism>
<dbReference type="Pfam" id="PF14230">
    <property type="entry name" value="DUF4333"/>
    <property type="match status" value="1"/>
</dbReference>
<dbReference type="AlphaFoldDB" id="A0A0C2D356"/>
<comment type="caution">
    <text evidence="3">The sequence shown here is derived from an EMBL/GenBank/DDBJ whole genome shotgun (WGS) entry which is preliminary data.</text>
</comment>
<feature type="chain" id="PRO_5002147059" description="DUF4333 domain-containing protein" evidence="1">
    <location>
        <begin position="21"/>
        <end position="177"/>
    </location>
</feature>
<dbReference type="InterPro" id="IPR025637">
    <property type="entry name" value="DUF4333"/>
</dbReference>
<protein>
    <recommendedName>
        <fullName evidence="2">DUF4333 domain-containing protein</fullName>
    </recommendedName>
</protein>
<dbReference type="Proteomes" id="UP000031599">
    <property type="component" value="Unassembled WGS sequence"/>
</dbReference>
<feature type="domain" description="DUF4333" evidence="2">
    <location>
        <begin position="29"/>
        <end position="91"/>
    </location>
</feature>
<sequence length="177" mass="19402">MYTICMSMRLGAISSVLALALLPLAGCDLLTTKVSKDKLEAELATWLEDHNLEATEITCPDNQKMEKGNRFECHCKVQGIDVPVRVEVTDASSGKVEWEPKYQTVPREKMEAGLLALPELAGRTLEIECETVLVSVPDSDWACDAVDKAAGDLAMVLTVHFTDGEGTYDWKLEPKGS</sequence>
<gene>
    <name evidence="3" type="ORF">DB30_02946</name>
</gene>
<keyword evidence="1" id="KW-0732">Signal</keyword>
<reference evidence="3 4" key="1">
    <citation type="submission" date="2014-12" db="EMBL/GenBank/DDBJ databases">
        <title>Genome assembly of Enhygromyxa salina DSM 15201.</title>
        <authorList>
            <person name="Sharma G."/>
            <person name="Subramanian S."/>
        </authorList>
    </citation>
    <scope>NUCLEOTIDE SEQUENCE [LARGE SCALE GENOMIC DNA]</scope>
    <source>
        <strain evidence="3 4">DSM 15201</strain>
    </source>
</reference>
<evidence type="ECO:0000256" key="1">
    <source>
        <dbReference type="SAM" id="SignalP"/>
    </source>
</evidence>
<proteinExistence type="predicted"/>
<accession>A0A0C2D356</accession>
<evidence type="ECO:0000313" key="3">
    <source>
        <dbReference type="EMBL" id="KIG17671.1"/>
    </source>
</evidence>
<dbReference type="EMBL" id="JMCC02000021">
    <property type="protein sequence ID" value="KIG17671.1"/>
    <property type="molecule type" value="Genomic_DNA"/>
</dbReference>
<feature type="signal peptide" evidence="1">
    <location>
        <begin position="1"/>
        <end position="20"/>
    </location>
</feature>
<evidence type="ECO:0000259" key="2">
    <source>
        <dbReference type="Pfam" id="PF14230"/>
    </source>
</evidence>
<evidence type="ECO:0000313" key="4">
    <source>
        <dbReference type="Proteomes" id="UP000031599"/>
    </source>
</evidence>